<dbReference type="NCBIfam" id="TIGR02729">
    <property type="entry name" value="Obg_CgtA"/>
    <property type="match status" value="1"/>
</dbReference>
<dbReference type="PIRSF" id="PIRSF002401">
    <property type="entry name" value="GTP_bd_Obg/CgtA"/>
    <property type="match status" value="1"/>
</dbReference>
<evidence type="ECO:0000256" key="9">
    <source>
        <dbReference type="HAMAP-Rule" id="MF_01454"/>
    </source>
</evidence>
<dbReference type="NCBIfam" id="TIGR03595">
    <property type="entry name" value="Obg_CgtA_exten"/>
    <property type="match status" value="1"/>
</dbReference>
<dbReference type="InterPro" id="IPR036346">
    <property type="entry name" value="GTP-bd_prot_GTP1/OBG_C_sf"/>
</dbReference>
<proteinExistence type="inferred from homology"/>
<feature type="domain" description="OCT" evidence="12">
    <location>
        <begin position="347"/>
        <end position="424"/>
    </location>
</feature>
<dbReference type="RefSeq" id="WP_038286867.1">
    <property type="nucleotide sequence ID" value="NZ_BAVR01000003.1"/>
</dbReference>
<dbReference type="GO" id="GO:0005525">
    <property type="term" value="F:GTP binding"/>
    <property type="evidence" value="ECO:0007669"/>
    <property type="project" value="UniProtKB-UniRule"/>
</dbReference>
<dbReference type="NCBIfam" id="NF008954">
    <property type="entry name" value="PRK12296.1"/>
    <property type="match status" value="1"/>
</dbReference>
<dbReference type="PANTHER" id="PTHR11702:SF31">
    <property type="entry name" value="MITOCHONDRIAL RIBOSOME-ASSOCIATED GTPASE 2"/>
    <property type="match status" value="1"/>
</dbReference>
<dbReference type="InterPro" id="IPR006169">
    <property type="entry name" value="GTP1_OBG_dom"/>
</dbReference>
<comment type="subunit">
    <text evidence="9">Monomer.</text>
</comment>
<evidence type="ECO:0000313" key="14">
    <source>
        <dbReference type="EMBL" id="GAE87073.1"/>
    </source>
</evidence>
<keyword evidence="8 9" id="KW-0342">GTP-binding</keyword>
<evidence type="ECO:0000256" key="5">
    <source>
        <dbReference type="ARBA" id="ARBA00022741"/>
    </source>
</evidence>
<feature type="binding site" evidence="9">
    <location>
        <position position="172"/>
    </location>
    <ligand>
        <name>Mg(2+)</name>
        <dbReference type="ChEBI" id="CHEBI:18420"/>
    </ligand>
</feature>
<evidence type="ECO:0000256" key="7">
    <source>
        <dbReference type="ARBA" id="ARBA00022842"/>
    </source>
</evidence>
<keyword evidence="5 9" id="KW-0547">Nucleotide-binding</keyword>
<dbReference type="Pfam" id="PF01926">
    <property type="entry name" value="MMR_HSR1"/>
    <property type="match status" value="1"/>
</dbReference>
<evidence type="ECO:0000256" key="1">
    <source>
        <dbReference type="ARBA" id="ARBA00001946"/>
    </source>
</evidence>
<keyword evidence="7 9" id="KW-0460">Magnesium</keyword>
<dbReference type="Proteomes" id="UP000019109">
    <property type="component" value="Unassembled WGS sequence"/>
</dbReference>
<comment type="subcellular location">
    <subcellularLocation>
        <location evidence="9">Cytoplasm</location>
    </subcellularLocation>
</comment>
<feature type="binding site" evidence="9">
    <location>
        <begin position="311"/>
        <end position="313"/>
    </location>
    <ligand>
        <name>GTP</name>
        <dbReference type="ChEBI" id="CHEBI:37565"/>
    </ligand>
</feature>
<dbReference type="SUPFAM" id="SSF52540">
    <property type="entry name" value="P-loop containing nucleoside triphosphate hydrolases"/>
    <property type="match status" value="1"/>
</dbReference>
<dbReference type="FunFam" id="2.70.210.12:FF:000001">
    <property type="entry name" value="GTPase Obg"/>
    <property type="match status" value="1"/>
</dbReference>
<evidence type="ECO:0000256" key="4">
    <source>
        <dbReference type="ARBA" id="ARBA00022723"/>
    </source>
</evidence>
<evidence type="ECO:0000259" key="12">
    <source>
        <dbReference type="PROSITE" id="PS51881"/>
    </source>
</evidence>
<dbReference type="PROSITE" id="PS51710">
    <property type="entry name" value="G_OBG"/>
    <property type="match status" value="1"/>
</dbReference>
<protein>
    <recommendedName>
        <fullName evidence="9">GTPase Obg</fullName>
        <ecNumber evidence="9">3.6.5.-</ecNumber>
    </recommendedName>
    <alternativeName>
        <fullName evidence="9">GTP-binding protein Obg</fullName>
    </alternativeName>
</protein>
<dbReference type="InterPro" id="IPR027417">
    <property type="entry name" value="P-loop_NTPase"/>
</dbReference>
<feature type="domain" description="Obg" evidence="13">
    <location>
        <begin position="1"/>
        <end position="158"/>
    </location>
</feature>
<dbReference type="InterPro" id="IPR036726">
    <property type="entry name" value="GTP1_OBG_dom_sf"/>
</dbReference>
<dbReference type="PRINTS" id="PR00326">
    <property type="entry name" value="GTP1OBG"/>
</dbReference>
<dbReference type="GO" id="GO:0000287">
    <property type="term" value="F:magnesium ion binding"/>
    <property type="evidence" value="ECO:0007669"/>
    <property type="project" value="InterPro"/>
</dbReference>
<feature type="binding site" evidence="9">
    <location>
        <begin position="165"/>
        <end position="172"/>
    </location>
    <ligand>
        <name>GTP</name>
        <dbReference type="ChEBI" id="CHEBI:37565"/>
    </ligand>
</feature>
<sequence>MFIDSARIYIKAGDGGNGAVSFHREKYISKGGPDGGDGGKGGDVVFVVDEGLRTLQDFRYRTRYKAENGQNGGGSNCSGKSGEDLIIRVPPGTLVRDEQTGRILADLVKPGQRTVIARGGKGGAGNQHFATPTRQVPNFAKPGEPGQEIWAILELKLLADVGLIGFPNVGKSTILSMVTAARPKIANYHFTTIDPNLGVVNIDAENGFVMADIPGIIEGAHQGVGLGHEFLKHIERTKLLIHVVDISGSEGRDPVQDFEVINDELKKYNPVLYERPQIIAANKMDVTGAEENLEKFRKAVEPLGYKIFPVSAASNTGLKELVYYAAQKVKELPDTILVSDEENEVVYTAVEEEPFKVRKENDVFVVEGSWVMKLVRSTNFDNYESLQYFQRAIRKKGIVDALESMGINEGDTVKMYDLEFEYFR</sequence>
<comment type="caution">
    <text evidence="14">The sequence shown here is derived from an EMBL/GenBank/DDBJ whole genome shotgun (WGS) entry which is preliminary data.</text>
</comment>
<comment type="function">
    <text evidence="9">An essential GTPase which binds GTP, GDP and possibly (p)ppGpp with moderate affinity, with high nucleotide exchange rates and a fairly low GTP hydrolysis rate. Plays a role in control of the cell cycle, stress response, ribosome biogenesis and in those bacteria that undergo differentiation, in morphogenesis control.</text>
</comment>
<feature type="binding site" evidence="9">
    <location>
        <begin position="212"/>
        <end position="215"/>
    </location>
    <ligand>
        <name>GTP</name>
        <dbReference type="ChEBI" id="CHEBI:37565"/>
    </ligand>
</feature>
<dbReference type="STRING" id="1294263.JCM21531_415"/>
<dbReference type="NCBIfam" id="NF008955">
    <property type="entry name" value="PRK12297.1"/>
    <property type="match status" value="1"/>
</dbReference>
<dbReference type="InterPro" id="IPR031167">
    <property type="entry name" value="G_OBG"/>
</dbReference>
<dbReference type="PROSITE" id="PS51881">
    <property type="entry name" value="OCT"/>
    <property type="match status" value="1"/>
</dbReference>
<dbReference type="Gene3D" id="3.40.50.300">
    <property type="entry name" value="P-loop containing nucleotide triphosphate hydrolases"/>
    <property type="match status" value="1"/>
</dbReference>
<accession>W4V2L9</accession>
<evidence type="ECO:0000256" key="2">
    <source>
        <dbReference type="ARBA" id="ARBA00007699"/>
    </source>
</evidence>
<dbReference type="InterPro" id="IPR006074">
    <property type="entry name" value="GTP1-OBG_CS"/>
</dbReference>
<dbReference type="OrthoDB" id="9807318at2"/>
<dbReference type="Pfam" id="PF01018">
    <property type="entry name" value="GTP1_OBG"/>
    <property type="match status" value="1"/>
</dbReference>
<keyword evidence="6 9" id="KW-0378">Hydrolase</keyword>
<dbReference type="Gene3D" id="2.70.210.12">
    <property type="entry name" value="GTP1/OBG domain"/>
    <property type="match status" value="1"/>
</dbReference>
<organism evidence="14 15">
    <name type="scientific">Acetivibrio straminisolvens JCM 21531</name>
    <dbReference type="NCBI Taxonomy" id="1294263"/>
    <lineage>
        <taxon>Bacteria</taxon>
        <taxon>Bacillati</taxon>
        <taxon>Bacillota</taxon>
        <taxon>Clostridia</taxon>
        <taxon>Eubacteriales</taxon>
        <taxon>Oscillospiraceae</taxon>
        <taxon>Acetivibrio</taxon>
    </lineage>
</organism>
<evidence type="ECO:0000256" key="8">
    <source>
        <dbReference type="ARBA" id="ARBA00023134"/>
    </source>
</evidence>
<keyword evidence="3 9" id="KW-0963">Cytoplasm</keyword>
<dbReference type="HAMAP" id="MF_01454">
    <property type="entry name" value="GTPase_Obg"/>
    <property type="match status" value="1"/>
</dbReference>
<dbReference type="PANTHER" id="PTHR11702">
    <property type="entry name" value="DEVELOPMENTALLY REGULATED GTP-BINDING PROTEIN-RELATED"/>
    <property type="match status" value="1"/>
</dbReference>
<evidence type="ECO:0000256" key="3">
    <source>
        <dbReference type="ARBA" id="ARBA00022490"/>
    </source>
</evidence>
<name>W4V2L9_9FIRM</name>
<reference evidence="14" key="1">
    <citation type="journal article" date="2014" name="Genome Announc.">
        <title>Draft Genome Sequence of Clostridium straminisolvens Strain JCM 21531T, Isolated from a Cellulose-Degrading Bacterial Community.</title>
        <authorList>
            <person name="Yuki M."/>
            <person name="Oshima K."/>
            <person name="Suda W."/>
            <person name="Sakamoto M."/>
            <person name="Kitamura K."/>
            <person name="Iida T."/>
            <person name="Hattori M."/>
            <person name="Ohkuma M."/>
        </authorList>
    </citation>
    <scope>NUCLEOTIDE SEQUENCE [LARGE SCALE GENOMIC DNA]</scope>
    <source>
        <strain evidence="14">JCM 21531</strain>
    </source>
</reference>
<evidence type="ECO:0000256" key="10">
    <source>
        <dbReference type="SAM" id="MobiDB-lite"/>
    </source>
</evidence>
<dbReference type="InterPro" id="IPR045086">
    <property type="entry name" value="OBG_GTPase"/>
</dbReference>
<dbReference type="InterPro" id="IPR014100">
    <property type="entry name" value="GTP-bd_Obg/CgtA"/>
</dbReference>
<comment type="cofactor">
    <cofactor evidence="1 9">
        <name>Mg(2+)</name>
        <dbReference type="ChEBI" id="CHEBI:18420"/>
    </cofactor>
</comment>
<dbReference type="PROSITE" id="PS51883">
    <property type="entry name" value="OBG"/>
    <property type="match status" value="1"/>
</dbReference>
<dbReference type="GO" id="GO:0042254">
    <property type="term" value="P:ribosome biogenesis"/>
    <property type="evidence" value="ECO:0007669"/>
    <property type="project" value="UniProtKB-UniRule"/>
</dbReference>
<feature type="region of interest" description="Disordered" evidence="10">
    <location>
        <begin position="119"/>
        <end position="138"/>
    </location>
</feature>
<feature type="binding site" evidence="9">
    <location>
        <position position="192"/>
    </location>
    <ligand>
        <name>Mg(2+)</name>
        <dbReference type="ChEBI" id="CHEBI:18420"/>
    </ligand>
</feature>
<dbReference type="Pfam" id="PF09269">
    <property type="entry name" value="DUF1967"/>
    <property type="match status" value="1"/>
</dbReference>
<evidence type="ECO:0000259" key="13">
    <source>
        <dbReference type="PROSITE" id="PS51883"/>
    </source>
</evidence>
<feature type="domain" description="OBG-type G" evidence="11">
    <location>
        <begin position="159"/>
        <end position="330"/>
    </location>
</feature>
<comment type="similarity">
    <text evidence="2 9">Belongs to the TRAFAC class OBG-HflX-like GTPase superfamily. OBG GTPase family.</text>
</comment>
<dbReference type="CDD" id="cd01898">
    <property type="entry name" value="Obg"/>
    <property type="match status" value="1"/>
</dbReference>
<dbReference type="EC" id="3.6.5.-" evidence="9"/>
<evidence type="ECO:0000259" key="11">
    <source>
        <dbReference type="PROSITE" id="PS51710"/>
    </source>
</evidence>
<dbReference type="SUPFAM" id="SSF82051">
    <property type="entry name" value="Obg GTP-binding protein N-terminal domain"/>
    <property type="match status" value="1"/>
</dbReference>
<evidence type="ECO:0000313" key="15">
    <source>
        <dbReference type="Proteomes" id="UP000019109"/>
    </source>
</evidence>
<dbReference type="AlphaFoldDB" id="W4V2L9"/>
<evidence type="ECO:0000256" key="6">
    <source>
        <dbReference type="ARBA" id="ARBA00022801"/>
    </source>
</evidence>
<dbReference type="InterPro" id="IPR015349">
    <property type="entry name" value="OCT_dom"/>
</dbReference>
<feature type="binding site" evidence="9">
    <location>
        <begin position="282"/>
        <end position="285"/>
    </location>
    <ligand>
        <name>GTP</name>
        <dbReference type="ChEBI" id="CHEBI:37565"/>
    </ligand>
</feature>
<dbReference type="InterPro" id="IPR006073">
    <property type="entry name" value="GTP-bd"/>
</dbReference>
<feature type="binding site" evidence="9">
    <location>
        <begin position="190"/>
        <end position="194"/>
    </location>
    <ligand>
        <name>GTP</name>
        <dbReference type="ChEBI" id="CHEBI:37565"/>
    </ligand>
</feature>
<dbReference type="EMBL" id="BAVR01000003">
    <property type="protein sequence ID" value="GAE87073.1"/>
    <property type="molecule type" value="Genomic_DNA"/>
</dbReference>
<dbReference type="Gene3D" id="3.30.300.350">
    <property type="entry name" value="GTP-binding protein OBG, C-terminal domain"/>
    <property type="match status" value="1"/>
</dbReference>
<gene>
    <name evidence="9" type="primary">obg</name>
    <name evidence="14" type="ORF">JCM21531_415</name>
</gene>
<keyword evidence="15" id="KW-1185">Reference proteome</keyword>
<dbReference type="SUPFAM" id="SSF102741">
    <property type="entry name" value="Obg GTP-binding protein C-terminal domain"/>
    <property type="match status" value="1"/>
</dbReference>
<dbReference type="GO" id="GO:0003924">
    <property type="term" value="F:GTPase activity"/>
    <property type="evidence" value="ECO:0007669"/>
    <property type="project" value="UniProtKB-UniRule"/>
</dbReference>
<dbReference type="GO" id="GO:0005737">
    <property type="term" value="C:cytoplasm"/>
    <property type="evidence" value="ECO:0007669"/>
    <property type="project" value="UniProtKB-SubCell"/>
</dbReference>
<dbReference type="NCBIfam" id="NF008956">
    <property type="entry name" value="PRK12299.1"/>
    <property type="match status" value="1"/>
</dbReference>
<keyword evidence="4 9" id="KW-0479">Metal-binding</keyword>
<dbReference type="PROSITE" id="PS00905">
    <property type="entry name" value="GTP1_OBG"/>
    <property type="match status" value="1"/>
</dbReference>